<feature type="region of interest" description="Disordered" evidence="4">
    <location>
        <begin position="14"/>
        <end position="33"/>
    </location>
</feature>
<feature type="region of interest" description="Disordered" evidence="4">
    <location>
        <begin position="50"/>
        <end position="74"/>
    </location>
</feature>
<keyword evidence="3" id="KW-0508">mRNA splicing</keyword>
<reference evidence="7" key="4">
    <citation type="submission" date="2025-05" db="UniProtKB">
        <authorList>
            <consortium name="EnsemblFungi"/>
        </authorList>
    </citation>
    <scope>IDENTIFICATION</scope>
    <source>
        <strain evidence="7">isolate 1-1 / race 1 (BBBD)</strain>
    </source>
</reference>
<reference evidence="6" key="2">
    <citation type="submission" date="2016-05" db="EMBL/GenBank/DDBJ databases">
        <title>Comparative analysis highlights variable genome content of wheat rusts and divergence of the mating loci.</title>
        <authorList>
            <person name="Cuomo C.A."/>
            <person name="Bakkeren G."/>
            <person name="Szabo L."/>
            <person name="Khalil H."/>
            <person name="Joly D."/>
            <person name="Goldberg J."/>
            <person name="Young S."/>
            <person name="Zeng Q."/>
            <person name="Fellers J."/>
        </authorList>
    </citation>
    <scope>NUCLEOTIDE SEQUENCE [LARGE SCALE GENOMIC DNA]</scope>
    <source>
        <strain evidence="6">1-1 BBBD Race 1</strain>
    </source>
</reference>
<accession>A0A180GKX9</accession>
<evidence type="ECO:0000313" key="8">
    <source>
        <dbReference type="Proteomes" id="UP000005240"/>
    </source>
</evidence>
<dbReference type="PANTHER" id="PTHR12096">
    <property type="entry name" value="NUCLEAR PROTEIN SKIP-RELATED"/>
    <property type="match status" value="1"/>
</dbReference>
<comment type="subunit">
    <text evidence="3">Associated with the spliceosome.</text>
</comment>
<reference evidence="6" key="1">
    <citation type="submission" date="2009-11" db="EMBL/GenBank/DDBJ databases">
        <authorList>
            <consortium name="The Broad Institute Genome Sequencing Platform"/>
            <person name="Ward D."/>
            <person name="Feldgarden M."/>
            <person name="Earl A."/>
            <person name="Young S.K."/>
            <person name="Zeng Q."/>
            <person name="Koehrsen M."/>
            <person name="Alvarado L."/>
            <person name="Berlin A."/>
            <person name="Bochicchio J."/>
            <person name="Borenstein D."/>
            <person name="Chapman S.B."/>
            <person name="Chen Z."/>
            <person name="Engels R."/>
            <person name="Freedman E."/>
            <person name="Gellesch M."/>
            <person name="Goldberg J."/>
            <person name="Griggs A."/>
            <person name="Gujja S."/>
            <person name="Heilman E."/>
            <person name="Heiman D."/>
            <person name="Hepburn T."/>
            <person name="Howarth C."/>
            <person name="Jen D."/>
            <person name="Larson L."/>
            <person name="Lewis B."/>
            <person name="Mehta T."/>
            <person name="Park D."/>
            <person name="Pearson M."/>
            <person name="Roberts A."/>
            <person name="Saif S."/>
            <person name="Shea T."/>
            <person name="Shenoy N."/>
            <person name="Sisk P."/>
            <person name="Stolte C."/>
            <person name="Sykes S."/>
            <person name="Thomson T."/>
            <person name="Walk T."/>
            <person name="White J."/>
            <person name="Yandava C."/>
            <person name="Izard J."/>
            <person name="Baranova O.V."/>
            <person name="Blanton J.M."/>
            <person name="Tanner A.C."/>
            <person name="Dewhirst F.E."/>
            <person name="Haas B."/>
            <person name="Nusbaum C."/>
            <person name="Birren B."/>
        </authorList>
    </citation>
    <scope>NUCLEOTIDE SEQUENCE [LARGE SCALE GENOMIC DNA]</scope>
    <source>
        <strain evidence="6">1-1 BBBD Race 1</strain>
    </source>
</reference>
<dbReference type="Proteomes" id="UP000005240">
    <property type="component" value="Unassembled WGS sequence"/>
</dbReference>
<dbReference type="EMBL" id="ADAS02000054">
    <property type="protein sequence ID" value="OAV93119.1"/>
    <property type="molecule type" value="Genomic_DNA"/>
</dbReference>
<organism evidence="6">
    <name type="scientific">Puccinia triticina (isolate 1-1 / race 1 (BBBD))</name>
    <name type="common">Brown leaf rust fungus</name>
    <dbReference type="NCBI Taxonomy" id="630390"/>
    <lineage>
        <taxon>Eukaryota</taxon>
        <taxon>Fungi</taxon>
        <taxon>Dikarya</taxon>
        <taxon>Basidiomycota</taxon>
        <taxon>Pucciniomycotina</taxon>
        <taxon>Pucciniomycetes</taxon>
        <taxon>Pucciniales</taxon>
        <taxon>Pucciniaceae</taxon>
        <taxon>Puccinia</taxon>
    </lineage>
</organism>
<feature type="domain" description="SKI-interacting protein SKIP SNW" evidence="5">
    <location>
        <begin position="221"/>
        <end position="373"/>
    </location>
</feature>
<gene>
    <name evidence="6" type="ORF">PTTG_07242</name>
</gene>
<keyword evidence="3" id="KW-0747">Spliceosome</keyword>
<evidence type="ECO:0000313" key="7">
    <source>
        <dbReference type="EnsemblFungi" id="PTTG_07242-t43_1-p1"/>
    </source>
</evidence>
<comment type="function">
    <text evidence="3">Involved in pre-mRNA splicing.</text>
</comment>
<dbReference type="InterPro" id="IPR004015">
    <property type="entry name" value="SKI-int_prot_SKIP_SNW-dom"/>
</dbReference>
<evidence type="ECO:0000256" key="1">
    <source>
        <dbReference type="ARBA" id="ARBA00010197"/>
    </source>
</evidence>
<name>A0A180GKX9_PUCT1</name>
<feature type="compositionally biased region" description="Acidic residues" evidence="4">
    <location>
        <begin position="421"/>
        <end position="434"/>
    </location>
</feature>
<feature type="compositionally biased region" description="Basic and acidic residues" evidence="4">
    <location>
        <begin position="435"/>
        <end position="455"/>
    </location>
</feature>
<dbReference type="GO" id="GO:0000398">
    <property type="term" value="P:mRNA splicing, via spliceosome"/>
    <property type="evidence" value="ECO:0007669"/>
    <property type="project" value="InterPro"/>
</dbReference>
<dbReference type="GO" id="GO:0005681">
    <property type="term" value="C:spliceosomal complex"/>
    <property type="evidence" value="ECO:0007669"/>
    <property type="project" value="UniProtKB-UniRule"/>
</dbReference>
<evidence type="ECO:0000256" key="4">
    <source>
        <dbReference type="SAM" id="MobiDB-lite"/>
    </source>
</evidence>
<feature type="region of interest" description="Disordered" evidence="4">
    <location>
        <begin position="352"/>
        <end position="455"/>
    </location>
</feature>
<evidence type="ECO:0000256" key="2">
    <source>
        <dbReference type="ARBA" id="ARBA00022160"/>
    </source>
</evidence>
<reference evidence="7 8" key="3">
    <citation type="journal article" date="2017" name="G3 (Bethesda)">
        <title>Comparative analysis highlights variable genome content of wheat rusts and divergence of the mating loci.</title>
        <authorList>
            <person name="Cuomo C.A."/>
            <person name="Bakkeren G."/>
            <person name="Khalil H.B."/>
            <person name="Panwar V."/>
            <person name="Joly D."/>
            <person name="Linning R."/>
            <person name="Sakthikumar S."/>
            <person name="Song X."/>
            <person name="Adiconis X."/>
            <person name="Fan L."/>
            <person name="Goldberg J.M."/>
            <person name="Levin J.Z."/>
            <person name="Young S."/>
            <person name="Zeng Q."/>
            <person name="Anikster Y."/>
            <person name="Bruce M."/>
            <person name="Wang M."/>
            <person name="Yin C."/>
            <person name="McCallum B."/>
            <person name="Szabo L.J."/>
            <person name="Hulbert S."/>
            <person name="Chen X."/>
            <person name="Fellers J.P."/>
        </authorList>
    </citation>
    <scope>NUCLEOTIDE SEQUENCE</scope>
    <source>
        <strain evidence="7">isolate 1-1 / race 1 (BBBD)</strain>
        <strain evidence="8">Isolate 1-1 / race 1 (BBBD)</strain>
    </source>
</reference>
<comment type="similarity">
    <text evidence="1 3">Belongs to the SNW family.</text>
</comment>
<feature type="region of interest" description="Disordered" evidence="4">
    <location>
        <begin position="619"/>
        <end position="646"/>
    </location>
</feature>
<keyword evidence="8" id="KW-1185">Reference proteome</keyword>
<evidence type="ECO:0000313" key="6">
    <source>
        <dbReference type="EMBL" id="OAV93119.1"/>
    </source>
</evidence>
<comment type="subcellular location">
    <subcellularLocation>
        <location evidence="3">Nucleus</location>
    </subcellularLocation>
</comment>
<feature type="region of interest" description="Disordered" evidence="4">
    <location>
        <begin position="248"/>
        <end position="278"/>
    </location>
</feature>
<dbReference type="STRING" id="630390.A0A180GKX9"/>
<evidence type="ECO:0000256" key="3">
    <source>
        <dbReference type="RuleBase" id="RU367140"/>
    </source>
</evidence>
<protein>
    <recommendedName>
        <fullName evidence="2 3">Pre-mRNA-processing protein 45</fullName>
    </recommendedName>
</protein>
<dbReference type="OrthoDB" id="666364at2759"/>
<keyword evidence="3" id="KW-0507">mRNA processing</keyword>
<feature type="compositionally biased region" description="Basic and acidic residues" evidence="4">
    <location>
        <begin position="407"/>
        <end position="420"/>
    </location>
</feature>
<feature type="compositionally biased region" description="Basic and acidic residues" evidence="4">
    <location>
        <begin position="352"/>
        <end position="375"/>
    </location>
</feature>
<feature type="region of interest" description="Disordered" evidence="4">
    <location>
        <begin position="538"/>
        <end position="559"/>
    </location>
</feature>
<proteinExistence type="inferred from homology"/>
<evidence type="ECO:0000259" key="5">
    <source>
        <dbReference type="Pfam" id="PF02731"/>
    </source>
</evidence>
<dbReference type="AlphaFoldDB" id="A0A180GKX9"/>
<dbReference type="InterPro" id="IPR017862">
    <property type="entry name" value="SKI-int_prot_SKIP"/>
</dbReference>
<keyword evidence="3" id="KW-0539">Nucleus</keyword>
<sequence>MLTLSVRCLSQGVSRIGPHPAGASQPVARNQQTLKTSTQTTKMTLLQTLPAPAHPTIEDDGTEAEQEPASSSSHEVLIHEIPPYGARKDWKPRLPDHFGDGGAYPECHIAQYPLEMGRKKHTSIGNTLALTVDGEGKIDYTKIAKQGHRDDRHVQAQFKDLVPLAHRVDLDDSAREMERPSAEQVQATADRTRMALEKQTNIRIKAAQPKHVPETGGNVSFVRYTPNGEEGKQRIIKMVECVEDPLEPPRFKHKKIPRGPPSPPAPILRSPPRKITSEDQKAWMIPPCISNWKNNKGYTIPLDKRLAADGRGLQDTHINDRFAQLSESLYVADRLAREEVRQRSLLEQRLAQKEKEQKEENLRQLAQRAREERSGIPRVVAGASKGNNMSAALAGYGSDTVSEGDGGSERGGRRSEKAGGDDSEDDGGSEDLDEEAARARDELRKERRKEREREMRMNNMGNEKRAQHFARTQNRDIGEKIALGLAKPTISKESMIDSRLFNQEKLNGSFGDEDSYNLYDRPLFSGASAAAAIYKRGGAAADDEPPAATDERYGGGTEEGISHAMRNDRFGLGVAGKGFEGAELQESRDGPVQFERDTTLIASDPFAIDAFLDEAKKGVKRGLEPAPGSSSKSRGDDPHDSKKRRG</sequence>
<dbReference type="VEuPathDB" id="FungiDB:PTTG_07242"/>
<dbReference type="Pfam" id="PF02731">
    <property type="entry name" value="SKIP_SNW"/>
    <property type="match status" value="1"/>
</dbReference>
<dbReference type="EnsemblFungi" id="PTTG_07242-t43_1">
    <property type="protein sequence ID" value="PTTG_07242-t43_1-p1"/>
    <property type="gene ID" value="PTTG_07242"/>
</dbReference>